<dbReference type="Gene3D" id="3.40.50.2000">
    <property type="entry name" value="Glycogen Phosphorylase B"/>
    <property type="match status" value="2"/>
</dbReference>
<dbReference type="PANTHER" id="PTHR48050:SF13">
    <property type="entry name" value="STEROL 3-BETA-GLUCOSYLTRANSFERASE UGT80A2"/>
    <property type="match status" value="1"/>
</dbReference>
<evidence type="ECO:0000259" key="5">
    <source>
        <dbReference type="Pfam" id="PF21036"/>
    </source>
</evidence>
<dbReference type="InterPro" id="IPR050426">
    <property type="entry name" value="Glycosyltransferase_28"/>
</dbReference>
<feature type="domain" description="Erythromycin biosynthesis protein CIII-like C-terminal" evidence="4">
    <location>
        <begin position="235"/>
        <end position="376"/>
    </location>
</feature>
<dbReference type="InterPro" id="IPR048284">
    <property type="entry name" value="EryCIII-like_N"/>
</dbReference>
<dbReference type="InterPro" id="IPR010610">
    <property type="entry name" value="EryCIII-like_C"/>
</dbReference>
<evidence type="ECO:0000256" key="3">
    <source>
        <dbReference type="ARBA" id="ARBA00022679"/>
    </source>
</evidence>
<reference evidence="6" key="1">
    <citation type="submission" date="2014-08" db="EMBL/GenBank/DDBJ databases">
        <title>Characterization of a cryptic gene cluster for angucycline antibiotics by genome mining.</title>
        <authorList>
            <person name="Zhou Z."/>
            <person name="Xu Q."/>
        </authorList>
    </citation>
    <scope>NUCLEOTIDE SEQUENCE</scope>
    <source>
        <strain evidence="6">L10</strain>
    </source>
</reference>
<organism evidence="6">
    <name type="scientific">Streptomyces chattanoogensis</name>
    <dbReference type="NCBI Taxonomy" id="66876"/>
    <lineage>
        <taxon>Bacteria</taxon>
        <taxon>Bacillati</taxon>
        <taxon>Actinomycetota</taxon>
        <taxon>Actinomycetes</taxon>
        <taxon>Kitasatosporales</taxon>
        <taxon>Streptomycetaceae</taxon>
        <taxon>Streptomyces</taxon>
    </lineage>
</organism>
<dbReference type="AlphaFoldDB" id="A0A0A0R6T3"/>
<evidence type="ECO:0000256" key="2">
    <source>
        <dbReference type="ARBA" id="ARBA00022676"/>
    </source>
</evidence>
<dbReference type="SUPFAM" id="SSF53756">
    <property type="entry name" value="UDP-Glycosyltransferase/glycogen phosphorylase"/>
    <property type="match status" value="1"/>
</dbReference>
<proteinExistence type="inferred from homology"/>
<dbReference type="RefSeq" id="WP_046929101.1">
    <property type="nucleotide sequence ID" value="NZ_JBIAXE010000015.1"/>
</dbReference>
<protein>
    <submittedName>
        <fullName evidence="6">ChaGT5</fullName>
    </submittedName>
</protein>
<keyword evidence="2" id="KW-0328">Glycosyltransferase</keyword>
<dbReference type="InterPro" id="IPR002213">
    <property type="entry name" value="UDP_glucos_trans"/>
</dbReference>
<dbReference type="Pfam" id="PF06722">
    <property type="entry name" value="EryCIII-like_C"/>
    <property type="match status" value="1"/>
</dbReference>
<name>A0A0A0R6T3_9ACTN</name>
<evidence type="ECO:0000313" key="6">
    <source>
        <dbReference type="EMBL" id="AIU99218.1"/>
    </source>
</evidence>
<feature type="domain" description="Erythromycin biosynthesis protein CIII-like N-terminal" evidence="5">
    <location>
        <begin position="23"/>
        <end position="220"/>
    </location>
</feature>
<evidence type="ECO:0000256" key="1">
    <source>
        <dbReference type="ARBA" id="ARBA00006962"/>
    </source>
</evidence>
<sequence>MKMLFVAGPTPSNAFALAPLATAARDEGHQVFMSTLKERTSVVAGLGLPAIAATTTPIADIKATRRSGEREIVPDDVDHPEFIQYTGRWFGRVAAESLVQLREVAAGWRPDIVIGGPHAYAAALLAHELSVPWVRHTWAALDTVGIHVGSEGELEPELRQLGLGGVPQPDLLIDNCPPGVRWAGAAPAQQVRWVPINSQNPVEPWMYTRGQRRRVCVTGGSMAARDNNFELIRSMVDSLAVLDAEIVIPAPEEVAAELRNQCDGIRAGWIPLDVLMPTCDLIVHHAGGLTGQTAMISGVPQLLLPQEKKVRRAAQLVADYGAAINLLPDEVTPDSVAKALQTLIEDSAYKDRSQALGREIAAMPSPSEVVGVLEDLATRSR</sequence>
<dbReference type="GO" id="GO:0008194">
    <property type="term" value="F:UDP-glycosyltransferase activity"/>
    <property type="evidence" value="ECO:0007669"/>
    <property type="project" value="InterPro"/>
</dbReference>
<dbReference type="EMBL" id="KM264312">
    <property type="protein sequence ID" value="AIU99218.1"/>
    <property type="molecule type" value="Genomic_DNA"/>
</dbReference>
<dbReference type="GO" id="GO:0016758">
    <property type="term" value="F:hexosyltransferase activity"/>
    <property type="evidence" value="ECO:0007669"/>
    <property type="project" value="UniProtKB-ARBA"/>
</dbReference>
<dbReference type="PANTHER" id="PTHR48050">
    <property type="entry name" value="STEROL 3-BETA-GLUCOSYLTRANSFERASE"/>
    <property type="match status" value="1"/>
</dbReference>
<dbReference type="GO" id="GO:0017000">
    <property type="term" value="P:antibiotic biosynthetic process"/>
    <property type="evidence" value="ECO:0007669"/>
    <property type="project" value="UniProtKB-ARBA"/>
</dbReference>
<dbReference type="CDD" id="cd03784">
    <property type="entry name" value="GT1_Gtf-like"/>
    <property type="match status" value="1"/>
</dbReference>
<keyword evidence="3" id="KW-0808">Transferase</keyword>
<gene>
    <name evidence="6" type="primary">chaGT5</name>
</gene>
<comment type="similarity">
    <text evidence="1">Belongs to the glycosyltransferase 28 family.</text>
</comment>
<evidence type="ECO:0000259" key="4">
    <source>
        <dbReference type="Pfam" id="PF06722"/>
    </source>
</evidence>
<accession>A0A0A0R6T3</accession>
<dbReference type="Pfam" id="PF21036">
    <property type="entry name" value="EryCIII-like_N"/>
    <property type="match status" value="1"/>
</dbReference>